<sequence length="692" mass="74338">MSKFKDLGRETVIGSVLLGLTYLVMLAGVITGLWWVFLLGAAGSYAMDALLLHRLPELAKLVQQIRLGITPRALLRQLLALGLLITTPTATSTGIGMVLLTCLVLFGLQLVCGVTARLLRIRRRLPIVTRNIDLGPLRIPDSPPMVLVREPMSRLLPLDAFLVAGAVAYVAAGAVWAVVAGAVVSVSLTVLALALFGWYLVKARTIPEPERVMEFTQSWLDSYRPEVVLYFSGSADSAYQVNMWLEAVAALPRRSVVVLRERVIAAQLAPTPVPVLCVPTSTDLMALDFGPARVALYPANTGKNIHMLRNPMLGHVFVGHGDSDKIASINPFSKVYDEVWTAGRAGRDRYDRAGVGVRDDEIVEVGRPQLDAIRTDTAPNTVRSVLYAPTWEGWTDEPGNTSLTDAGPQLIRTLLAAEPRVRVLYKPHPFTGVRSAAARNAHRRIVAMIEEANRSVAGNGDQRPTGELTSLERRLAAFDTDNGATDEAHNSREEGTADPGAAAELQKLSEEWHRVYWDGRADTEHLVIQGPRPTLYSCFNQADLLISDISSVVADFIATEKPYAITNCEGITDGEFQDKHPTSSAAYMLAPDGGGLDAALAAVHSASADPLAGDRTGLKTYLLGPGEPDSQSRFANAVEELYRRTSDRHPVGSGAAGADGADSPSASEDESPTRPAPASGTPSATDTAPARV</sequence>
<gene>
    <name evidence="3" type="ORF">Q8791_02215</name>
</gene>
<evidence type="ECO:0000256" key="2">
    <source>
        <dbReference type="SAM" id="Phobius"/>
    </source>
</evidence>
<evidence type="ECO:0000256" key="1">
    <source>
        <dbReference type="SAM" id="MobiDB-lite"/>
    </source>
</evidence>
<proteinExistence type="predicted"/>
<dbReference type="EMBL" id="JAUZMY010000002">
    <property type="protein sequence ID" value="MEE2036036.1"/>
    <property type="molecule type" value="Genomic_DNA"/>
</dbReference>
<feature type="transmembrane region" description="Helical" evidence="2">
    <location>
        <begin position="182"/>
        <end position="201"/>
    </location>
</feature>
<dbReference type="RefSeq" id="WP_330089866.1">
    <property type="nucleotide sequence ID" value="NZ_JAUZMY010000002.1"/>
</dbReference>
<feature type="region of interest" description="Disordered" evidence="1">
    <location>
        <begin position="480"/>
        <end position="500"/>
    </location>
</feature>
<keyword evidence="2" id="KW-0472">Membrane</keyword>
<feature type="region of interest" description="Disordered" evidence="1">
    <location>
        <begin position="642"/>
        <end position="692"/>
    </location>
</feature>
<feature type="compositionally biased region" description="Low complexity" evidence="1">
    <location>
        <begin position="652"/>
        <end position="666"/>
    </location>
</feature>
<organism evidence="3 4">
    <name type="scientific">Nocardiopsis codii</name>
    <dbReference type="NCBI Taxonomy" id="3065942"/>
    <lineage>
        <taxon>Bacteria</taxon>
        <taxon>Bacillati</taxon>
        <taxon>Actinomycetota</taxon>
        <taxon>Actinomycetes</taxon>
        <taxon>Streptosporangiales</taxon>
        <taxon>Nocardiopsidaceae</taxon>
        <taxon>Nocardiopsis</taxon>
    </lineage>
</organism>
<reference evidence="3 4" key="1">
    <citation type="submission" date="2023-08" db="EMBL/GenBank/DDBJ databases">
        <authorList>
            <person name="Girao M."/>
            <person name="Carvalho M.F."/>
        </authorList>
    </citation>
    <scope>NUCLEOTIDE SEQUENCE [LARGE SCALE GENOMIC DNA]</scope>
    <source>
        <strain evidence="3 4">CT-R113</strain>
    </source>
</reference>
<keyword evidence="2" id="KW-1133">Transmembrane helix</keyword>
<feature type="transmembrane region" description="Helical" evidence="2">
    <location>
        <begin position="97"/>
        <end position="119"/>
    </location>
</feature>
<comment type="caution">
    <text evidence="3">The sequence shown here is derived from an EMBL/GenBank/DDBJ whole genome shotgun (WGS) entry which is preliminary data.</text>
</comment>
<dbReference type="InterPro" id="IPR043148">
    <property type="entry name" value="TagF_C"/>
</dbReference>
<dbReference type="Proteomes" id="UP001356095">
    <property type="component" value="Unassembled WGS sequence"/>
</dbReference>
<accession>A0ABU7K194</accession>
<keyword evidence="4" id="KW-1185">Reference proteome</keyword>
<dbReference type="Gene3D" id="3.40.50.12580">
    <property type="match status" value="2"/>
</dbReference>
<name>A0ABU7K194_9ACTN</name>
<protein>
    <submittedName>
        <fullName evidence="3">Glycerophosphotransferase</fullName>
    </submittedName>
</protein>
<keyword evidence="2" id="KW-0812">Transmembrane</keyword>
<feature type="compositionally biased region" description="Basic and acidic residues" evidence="1">
    <location>
        <begin position="486"/>
        <end position="495"/>
    </location>
</feature>
<feature type="transmembrane region" description="Helical" evidence="2">
    <location>
        <begin position="12"/>
        <end position="28"/>
    </location>
</feature>
<evidence type="ECO:0000313" key="3">
    <source>
        <dbReference type="EMBL" id="MEE2036036.1"/>
    </source>
</evidence>
<evidence type="ECO:0000313" key="4">
    <source>
        <dbReference type="Proteomes" id="UP001356095"/>
    </source>
</evidence>